<dbReference type="RefSeq" id="WP_190857370.1">
    <property type="nucleotide sequence ID" value="NZ_JACXIY010000001.1"/>
</dbReference>
<dbReference type="EMBL" id="JACXIY010000001">
    <property type="protein sequence ID" value="MBD2867097.1"/>
    <property type="molecule type" value="Genomic_DNA"/>
</dbReference>
<dbReference type="CDD" id="cd00075">
    <property type="entry name" value="HATPase"/>
    <property type="match status" value="1"/>
</dbReference>
<dbReference type="SUPFAM" id="SSF47384">
    <property type="entry name" value="Homodimeric domain of signal transducing histidine kinase"/>
    <property type="match status" value="1"/>
</dbReference>
<keyword evidence="9 17" id="KW-0418">Kinase</keyword>
<accession>A0A927CI54</accession>
<dbReference type="Proteomes" id="UP000632125">
    <property type="component" value="Unassembled WGS sequence"/>
</dbReference>
<comment type="catalytic activity">
    <reaction evidence="1">
        <text>ATP + protein L-histidine = ADP + protein N-phospho-L-histidine.</text>
        <dbReference type="EC" id="2.7.13.3"/>
    </reaction>
</comment>
<keyword evidence="8" id="KW-0547">Nucleotide-binding</keyword>
<proteinExistence type="predicted"/>
<evidence type="ECO:0000313" key="18">
    <source>
        <dbReference type="Proteomes" id="UP000632125"/>
    </source>
</evidence>
<evidence type="ECO:0000256" key="10">
    <source>
        <dbReference type="ARBA" id="ARBA00022840"/>
    </source>
</evidence>
<evidence type="ECO:0000256" key="11">
    <source>
        <dbReference type="ARBA" id="ARBA00022989"/>
    </source>
</evidence>
<keyword evidence="5" id="KW-0597">Phosphoprotein</keyword>
<evidence type="ECO:0000259" key="15">
    <source>
        <dbReference type="PROSITE" id="PS50109"/>
    </source>
</evidence>
<keyword evidence="12" id="KW-0902">Two-component regulatory system</keyword>
<reference evidence="17" key="1">
    <citation type="submission" date="2020-09" db="EMBL/GenBank/DDBJ databases">
        <title>A novel bacterium of genus Paenibacillus, isolated from South China Sea.</title>
        <authorList>
            <person name="Huang H."/>
            <person name="Mo K."/>
            <person name="Hu Y."/>
        </authorList>
    </citation>
    <scope>NUCLEOTIDE SEQUENCE</scope>
    <source>
        <strain evidence="17">IB182493</strain>
    </source>
</reference>
<dbReference type="PRINTS" id="PR00344">
    <property type="entry name" value="BCTRLSENSOR"/>
</dbReference>
<organism evidence="17 18">
    <name type="scientific">Paenibacillus arenilitoris</name>
    <dbReference type="NCBI Taxonomy" id="2772299"/>
    <lineage>
        <taxon>Bacteria</taxon>
        <taxon>Bacillati</taxon>
        <taxon>Bacillota</taxon>
        <taxon>Bacilli</taxon>
        <taxon>Bacillales</taxon>
        <taxon>Paenibacillaceae</taxon>
        <taxon>Paenibacillus</taxon>
    </lineage>
</organism>
<dbReference type="PROSITE" id="PS50109">
    <property type="entry name" value="HIS_KIN"/>
    <property type="match status" value="1"/>
</dbReference>
<dbReference type="Gene3D" id="1.10.287.130">
    <property type="match status" value="1"/>
</dbReference>
<keyword evidence="4" id="KW-1003">Cell membrane</keyword>
<dbReference type="EC" id="2.7.13.3" evidence="3"/>
<evidence type="ECO:0000256" key="1">
    <source>
        <dbReference type="ARBA" id="ARBA00000085"/>
    </source>
</evidence>
<dbReference type="PROSITE" id="PS50885">
    <property type="entry name" value="HAMP"/>
    <property type="match status" value="1"/>
</dbReference>
<keyword evidence="18" id="KW-1185">Reference proteome</keyword>
<keyword evidence="11 14" id="KW-1133">Transmembrane helix</keyword>
<dbReference type="SMART" id="SM00304">
    <property type="entry name" value="HAMP"/>
    <property type="match status" value="1"/>
</dbReference>
<evidence type="ECO:0000256" key="3">
    <source>
        <dbReference type="ARBA" id="ARBA00012438"/>
    </source>
</evidence>
<evidence type="ECO:0000256" key="5">
    <source>
        <dbReference type="ARBA" id="ARBA00022553"/>
    </source>
</evidence>
<dbReference type="InterPro" id="IPR003661">
    <property type="entry name" value="HisK_dim/P_dom"/>
</dbReference>
<dbReference type="Pfam" id="PF02518">
    <property type="entry name" value="HATPase_c"/>
    <property type="match status" value="1"/>
</dbReference>
<keyword evidence="6" id="KW-0808">Transferase</keyword>
<dbReference type="GO" id="GO:0005524">
    <property type="term" value="F:ATP binding"/>
    <property type="evidence" value="ECO:0007669"/>
    <property type="project" value="UniProtKB-KW"/>
</dbReference>
<dbReference type="CDD" id="cd06225">
    <property type="entry name" value="HAMP"/>
    <property type="match status" value="1"/>
</dbReference>
<dbReference type="FunFam" id="3.30.565.10:FF:000006">
    <property type="entry name" value="Sensor histidine kinase WalK"/>
    <property type="match status" value="1"/>
</dbReference>
<dbReference type="GO" id="GO:0005886">
    <property type="term" value="C:plasma membrane"/>
    <property type="evidence" value="ECO:0007669"/>
    <property type="project" value="UniProtKB-SubCell"/>
</dbReference>
<keyword evidence="10" id="KW-0067">ATP-binding</keyword>
<comment type="caution">
    <text evidence="17">The sequence shown here is derived from an EMBL/GenBank/DDBJ whole genome shotgun (WGS) entry which is preliminary data.</text>
</comment>
<gene>
    <name evidence="17" type="ORF">IDH41_00795</name>
</gene>
<dbReference type="InterPro" id="IPR050398">
    <property type="entry name" value="HssS/ArlS-like"/>
</dbReference>
<protein>
    <recommendedName>
        <fullName evidence="3">histidine kinase</fullName>
        <ecNumber evidence="3">2.7.13.3</ecNumber>
    </recommendedName>
</protein>
<feature type="domain" description="Histidine kinase" evidence="15">
    <location>
        <begin position="269"/>
        <end position="483"/>
    </location>
</feature>
<sequence length="483" mass="53859">MTISIKLKFSIFLAVLLLLTVFLLSLLVLAGIKQNQQAQAEQYLAQQAATANTYFIQTLMAEASKVPQTFLASKGEAFAEQLALMTGHTVVLYDGNGRLLNRQSGSPLPDNLAKTLAFALDRKAAYLTEGDSLYYLSPLWTGGEQVGVVQFNYSLAANQTFYDEIRRLFALMGAGVFVLSFLLAYVYFNSFAASIIRLNLAIDGIRDGRFDAETLPRRDEIGELSEGIRAMSSQIKKTLRDNEAEREKLSLAVHKLSLLDRQQKQFIGSVTHEFKTPLTSIKAYMDLLDMYPDDEQLLVNAKAAVQSETQRLYEMVEKVLQLSALDKYEFEFSKEKIDVREAIHAVLHSLKGKMEKFGIRLDTDLTEAYVEADKDSMTILLVNLLDNAIKYNKANGRIHVRNELRDGKVIIEIADTGIGIPDEVKDKIFEPFYTVDKNRSRENGGAGLGLSLAKQYADSQGGTLTLDRTGSEGTSFILTFPAY</sequence>
<dbReference type="InterPro" id="IPR003594">
    <property type="entry name" value="HATPase_dom"/>
</dbReference>
<evidence type="ECO:0000256" key="2">
    <source>
        <dbReference type="ARBA" id="ARBA00004651"/>
    </source>
</evidence>
<dbReference type="InterPro" id="IPR036890">
    <property type="entry name" value="HATPase_C_sf"/>
</dbReference>
<evidence type="ECO:0000256" key="12">
    <source>
        <dbReference type="ARBA" id="ARBA00023012"/>
    </source>
</evidence>
<dbReference type="InterPro" id="IPR005467">
    <property type="entry name" value="His_kinase_dom"/>
</dbReference>
<dbReference type="SUPFAM" id="SSF55874">
    <property type="entry name" value="ATPase domain of HSP90 chaperone/DNA topoisomerase II/histidine kinase"/>
    <property type="match status" value="1"/>
</dbReference>
<dbReference type="GO" id="GO:0000155">
    <property type="term" value="F:phosphorelay sensor kinase activity"/>
    <property type="evidence" value="ECO:0007669"/>
    <property type="project" value="InterPro"/>
</dbReference>
<evidence type="ECO:0000256" key="13">
    <source>
        <dbReference type="ARBA" id="ARBA00023136"/>
    </source>
</evidence>
<name>A0A927CI54_9BACL</name>
<dbReference type="SMART" id="SM00387">
    <property type="entry name" value="HATPase_c"/>
    <property type="match status" value="1"/>
</dbReference>
<dbReference type="Pfam" id="PF00512">
    <property type="entry name" value="HisKA"/>
    <property type="match status" value="1"/>
</dbReference>
<evidence type="ECO:0000313" key="17">
    <source>
        <dbReference type="EMBL" id="MBD2867097.1"/>
    </source>
</evidence>
<comment type="subcellular location">
    <subcellularLocation>
        <location evidence="2">Cell membrane</location>
        <topology evidence="2">Multi-pass membrane protein</topology>
    </subcellularLocation>
</comment>
<evidence type="ECO:0000256" key="7">
    <source>
        <dbReference type="ARBA" id="ARBA00022692"/>
    </source>
</evidence>
<dbReference type="CDD" id="cd00082">
    <property type="entry name" value="HisKA"/>
    <property type="match status" value="1"/>
</dbReference>
<dbReference type="Gene3D" id="3.30.565.10">
    <property type="entry name" value="Histidine kinase-like ATPase, C-terminal domain"/>
    <property type="match status" value="1"/>
</dbReference>
<dbReference type="SMART" id="SM00388">
    <property type="entry name" value="HisKA"/>
    <property type="match status" value="1"/>
</dbReference>
<dbReference type="InterPro" id="IPR036097">
    <property type="entry name" value="HisK_dim/P_sf"/>
</dbReference>
<evidence type="ECO:0000256" key="8">
    <source>
        <dbReference type="ARBA" id="ARBA00022741"/>
    </source>
</evidence>
<dbReference type="PANTHER" id="PTHR45528:SF1">
    <property type="entry name" value="SENSOR HISTIDINE KINASE CPXA"/>
    <property type="match status" value="1"/>
</dbReference>
<dbReference type="InterPro" id="IPR003660">
    <property type="entry name" value="HAMP_dom"/>
</dbReference>
<evidence type="ECO:0000256" key="4">
    <source>
        <dbReference type="ARBA" id="ARBA00022475"/>
    </source>
</evidence>
<dbReference type="PANTHER" id="PTHR45528">
    <property type="entry name" value="SENSOR HISTIDINE KINASE CPXA"/>
    <property type="match status" value="1"/>
</dbReference>
<evidence type="ECO:0000256" key="14">
    <source>
        <dbReference type="SAM" id="Phobius"/>
    </source>
</evidence>
<dbReference type="InterPro" id="IPR004358">
    <property type="entry name" value="Sig_transdc_His_kin-like_C"/>
</dbReference>
<dbReference type="Gene3D" id="6.10.340.10">
    <property type="match status" value="1"/>
</dbReference>
<dbReference type="AlphaFoldDB" id="A0A927CI54"/>
<feature type="transmembrane region" description="Helical" evidence="14">
    <location>
        <begin position="168"/>
        <end position="188"/>
    </location>
</feature>
<feature type="domain" description="HAMP" evidence="16">
    <location>
        <begin position="189"/>
        <end position="240"/>
    </location>
</feature>
<keyword evidence="13 14" id="KW-0472">Membrane</keyword>
<keyword evidence="7 14" id="KW-0812">Transmembrane</keyword>
<evidence type="ECO:0000256" key="6">
    <source>
        <dbReference type="ARBA" id="ARBA00022679"/>
    </source>
</evidence>
<evidence type="ECO:0000259" key="16">
    <source>
        <dbReference type="PROSITE" id="PS50885"/>
    </source>
</evidence>
<evidence type="ECO:0000256" key="9">
    <source>
        <dbReference type="ARBA" id="ARBA00022777"/>
    </source>
</evidence>